<dbReference type="SUPFAM" id="SSF52540">
    <property type="entry name" value="P-loop containing nucleoside triphosphate hydrolases"/>
    <property type="match status" value="2"/>
</dbReference>
<dbReference type="PATRIC" id="fig|1230458.4.peg.1596"/>
<evidence type="ECO:0000256" key="2">
    <source>
        <dbReference type="ARBA" id="ARBA00049666"/>
    </source>
</evidence>
<dbReference type="RefSeq" id="WP_006825390.1">
    <property type="nucleotide sequence ID" value="NZ_AOIL01000020.1"/>
</dbReference>
<proteinExistence type="inferred from homology"/>
<dbReference type="InterPro" id="IPR027417">
    <property type="entry name" value="P-loop_NTPase"/>
</dbReference>
<dbReference type="OrthoDB" id="269347at2157"/>
<feature type="coiled-coil region" evidence="3">
    <location>
        <begin position="143"/>
        <end position="251"/>
    </location>
</feature>
<reference evidence="5 6" key="1">
    <citation type="journal article" date="2014" name="PLoS Genet.">
        <title>Phylogenetically driven sequencing of extremely halophilic archaea reveals strategies for static and dynamic osmo-response.</title>
        <authorList>
            <person name="Becker E.A."/>
            <person name="Seitzer P.M."/>
            <person name="Tritt A."/>
            <person name="Larsen D."/>
            <person name="Krusor M."/>
            <person name="Yao A.I."/>
            <person name="Wu D."/>
            <person name="Madern D."/>
            <person name="Eisen J.A."/>
            <person name="Darling A.E."/>
            <person name="Facciotti M.T."/>
        </authorList>
    </citation>
    <scope>NUCLEOTIDE SEQUENCE [LARGE SCALE GENOMIC DNA]</scope>
    <source>
        <strain evidence="5 6">DSM 12281</strain>
    </source>
</reference>
<dbReference type="PANTHER" id="PTHR32114">
    <property type="entry name" value="ABC TRANSPORTER ABCH.3"/>
    <property type="match status" value="1"/>
</dbReference>
<comment type="similarity">
    <text evidence="2">Belongs to the Sph1/Sph2 family.</text>
</comment>
<organism evidence="5 6">
    <name type="scientific">Natrialba taiwanensis DSM 12281</name>
    <dbReference type="NCBI Taxonomy" id="1230458"/>
    <lineage>
        <taxon>Archaea</taxon>
        <taxon>Methanobacteriati</taxon>
        <taxon>Methanobacteriota</taxon>
        <taxon>Stenosarchaea group</taxon>
        <taxon>Halobacteria</taxon>
        <taxon>Halobacteriales</taxon>
        <taxon>Natrialbaceae</taxon>
        <taxon>Natrialba</taxon>
    </lineage>
</organism>
<dbReference type="EMBL" id="AOIL01000020">
    <property type="protein sequence ID" value="ELY93142.1"/>
    <property type="molecule type" value="Genomic_DNA"/>
</dbReference>
<name>M0A5F9_9EURY</name>
<dbReference type="AlphaFoldDB" id="M0A5F9"/>
<dbReference type="PANTHER" id="PTHR32114:SF2">
    <property type="entry name" value="ABC TRANSPORTER ABCH.3"/>
    <property type="match status" value="1"/>
</dbReference>
<comment type="caution">
    <text evidence="5">The sequence shown here is derived from an EMBL/GenBank/DDBJ whole genome shotgun (WGS) entry which is preliminary data.</text>
</comment>
<evidence type="ECO:0000256" key="3">
    <source>
        <dbReference type="SAM" id="Coils"/>
    </source>
</evidence>
<sequence>MKIKSIDIEEFADGEHRGKTVRNIRGDSLLFRGGSRTGKTLTFNAILYNLLGSRHTIDLATGHQNKVELEFTDGSRFFRGNPTAEYEDDEVDLTGAEASEAFQDKIGDSSFIRSHFVHSHIGKMPLDNLSRSQRISLVREVTNAELRQRLTRFERAEEQLNQLVIETQDEDRRVSEDTEEVERQIRDLESQLEKYEDLQAKIESGELEELSSQLQRDEELDEKLGQLFREKEGLRKQLRKLHRKKRKEQNYDSEVKEIIAEAVNDFVCPTCDRRISTEKAKNRIQTGNCPYCGRSHSLDELKENLGERIERSDDILEELESEIEELQEQKEEVDEDIDRLRDERPEIGDLDGFVKRRLDQHDHDIQRLRDHVEEELESISESLEEAKSERDELAERSERVDERLEAYTEALGSASERVEGLTEESLDAGIQEFSDAWEEAYNEMNSNLDLEISINEEGRVQFPGRNSLREYDRGGNLSGSELQLLNISFVCTLSRFAIDNDVTQWETIVLDEPLSNLQEDENREAALDYITGLDQQLIVTTSDQDLDSEFNKVEVLQRAPLQMTLGDYL</sequence>
<evidence type="ECO:0000256" key="1">
    <source>
        <dbReference type="ARBA" id="ARBA00023054"/>
    </source>
</evidence>
<feature type="compositionally biased region" description="Basic and acidic residues" evidence="4">
    <location>
        <begin position="384"/>
        <end position="399"/>
    </location>
</feature>
<evidence type="ECO:0008006" key="7">
    <source>
        <dbReference type="Google" id="ProtNLM"/>
    </source>
</evidence>
<gene>
    <name evidence="5" type="ORF">C484_08003</name>
</gene>
<evidence type="ECO:0000313" key="5">
    <source>
        <dbReference type="EMBL" id="ELY93142.1"/>
    </source>
</evidence>
<dbReference type="Proteomes" id="UP000011648">
    <property type="component" value="Unassembled WGS sequence"/>
</dbReference>
<keyword evidence="6" id="KW-1185">Reference proteome</keyword>
<evidence type="ECO:0000313" key="6">
    <source>
        <dbReference type="Proteomes" id="UP000011648"/>
    </source>
</evidence>
<dbReference type="Gene3D" id="1.10.287.1490">
    <property type="match status" value="1"/>
</dbReference>
<protein>
    <recommendedName>
        <fullName evidence="7">Rad50/SbcC-type AAA domain-containing protein</fullName>
    </recommendedName>
</protein>
<dbReference type="STRING" id="1230458.C484_08003"/>
<dbReference type="Gene3D" id="3.40.50.300">
    <property type="entry name" value="P-loop containing nucleotide triphosphate hydrolases"/>
    <property type="match status" value="1"/>
</dbReference>
<evidence type="ECO:0000256" key="4">
    <source>
        <dbReference type="SAM" id="MobiDB-lite"/>
    </source>
</evidence>
<feature type="region of interest" description="Disordered" evidence="4">
    <location>
        <begin position="380"/>
        <end position="399"/>
    </location>
</feature>
<keyword evidence="1 3" id="KW-0175">Coiled coil</keyword>
<accession>M0A5F9</accession>